<keyword evidence="6" id="KW-0234">DNA repair</keyword>
<dbReference type="Pfam" id="PF14520">
    <property type="entry name" value="HHH_5"/>
    <property type="match status" value="1"/>
</dbReference>
<evidence type="ECO:0000256" key="4">
    <source>
        <dbReference type="ARBA" id="ARBA00022801"/>
    </source>
</evidence>
<dbReference type="GO" id="GO:0003697">
    <property type="term" value="F:single-stranded DNA binding"/>
    <property type="evidence" value="ECO:0007669"/>
    <property type="project" value="TreeGrafter"/>
</dbReference>
<dbReference type="SUPFAM" id="SSF47781">
    <property type="entry name" value="RuvA domain 2-like"/>
    <property type="match status" value="1"/>
</dbReference>
<evidence type="ECO:0000256" key="6">
    <source>
        <dbReference type="ARBA" id="ARBA00023204"/>
    </source>
</evidence>
<keyword evidence="1" id="KW-0540">Nuclease</keyword>
<evidence type="ECO:0000313" key="9">
    <source>
        <dbReference type="EMBL" id="HFW31773.1"/>
    </source>
</evidence>
<sequence length="208" mass="23559">MIFVDSREPDRIVQRLKSLGIDVYVRHLELGDYLVKHSVYEVVVERKEVNDFINSIIDGRLFRQCHFISAKYPLSILAVIGDVDRALENREISRSAVIGAMISVAVKNVEGQIVPLIFKNEEDFCLALKSIDTSLSEGDLKILPKLKKHENPKVAMLTAIPGIGEKKAEKLLEHFGSIQRIANASISELKRVDGIGEKKAREIYRFFR</sequence>
<organism evidence="9">
    <name type="scientific">Archaeoglobus fulgidus</name>
    <dbReference type="NCBI Taxonomy" id="2234"/>
    <lineage>
        <taxon>Archaea</taxon>
        <taxon>Methanobacteriati</taxon>
        <taxon>Methanobacteriota</taxon>
        <taxon>Archaeoglobi</taxon>
        <taxon>Archaeoglobales</taxon>
        <taxon>Archaeoglobaceae</taxon>
        <taxon>Archaeoglobus</taxon>
    </lineage>
</organism>
<feature type="domain" description="Helix-hairpin-helix DNA-binding motif class 1" evidence="7">
    <location>
        <begin position="187"/>
        <end position="206"/>
    </location>
</feature>
<keyword evidence="5" id="KW-0238">DNA-binding</keyword>
<proteinExistence type="predicted"/>
<dbReference type="InterPro" id="IPR003583">
    <property type="entry name" value="Hlx-hairpin-Hlx_DNA-bd_motif"/>
</dbReference>
<dbReference type="InterPro" id="IPR006166">
    <property type="entry name" value="ERCC4_domain"/>
</dbReference>
<evidence type="ECO:0000256" key="3">
    <source>
        <dbReference type="ARBA" id="ARBA00022763"/>
    </source>
</evidence>
<keyword evidence="4" id="KW-0378">Hydrolase</keyword>
<accession>A0A7C3MAS7</accession>
<dbReference type="SUPFAM" id="SSF52980">
    <property type="entry name" value="Restriction endonuclease-like"/>
    <property type="match status" value="1"/>
</dbReference>
<dbReference type="GO" id="GO:0000724">
    <property type="term" value="P:double-strand break repair via homologous recombination"/>
    <property type="evidence" value="ECO:0007669"/>
    <property type="project" value="TreeGrafter"/>
</dbReference>
<name>A0A7C3MAS7_ARCFL</name>
<dbReference type="Gene3D" id="3.40.50.10130">
    <property type="match status" value="1"/>
</dbReference>
<dbReference type="Gene3D" id="1.10.150.20">
    <property type="entry name" value="5' to 3' exonuclease, C-terminal subdomain"/>
    <property type="match status" value="1"/>
</dbReference>
<keyword evidence="2" id="KW-0255">Endonuclease</keyword>
<dbReference type="PANTHER" id="PTHR10150:SF0">
    <property type="entry name" value="DNA REPAIR ENDONUCLEASE XPF"/>
    <property type="match status" value="1"/>
</dbReference>
<keyword evidence="3" id="KW-0227">DNA damage</keyword>
<comment type="caution">
    <text evidence="9">The sequence shown here is derived from an EMBL/GenBank/DDBJ whole genome shotgun (WGS) entry which is preliminary data.</text>
</comment>
<feature type="domain" description="Helix-hairpin-helix DNA-binding motif class 1" evidence="7">
    <location>
        <begin position="155"/>
        <end position="174"/>
    </location>
</feature>
<dbReference type="PANTHER" id="PTHR10150">
    <property type="entry name" value="DNA REPAIR ENDONUCLEASE XPF"/>
    <property type="match status" value="1"/>
</dbReference>
<dbReference type="EMBL" id="DTLB01000010">
    <property type="protein sequence ID" value="HFW31773.1"/>
    <property type="molecule type" value="Genomic_DNA"/>
</dbReference>
<evidence type="ECO:0000256" key="1">
    <source>
        <dbReference type="ARBA" id="ARBA00022722"/>
    </source>
</evidence>
<protein>
    <submittedName>
        <fullName evidence="9">DNA repair protein</fullName>
    </submittedName>
</protein>
<dbReference type="SMART" id="SM00278">
    <property type="entry name" value="HhH1"/>
    <property type="match status" value="2"/>
</dbReference>
<evidence type="ECO:0000256" key="5">
    <source>
        <dbReference type="ARBA" id="ARBA00023125"/>
    </source>
</evidence>
<dbReference type="GO" id="GO:1901255">
    <property type="term" value="P:nucleotide-excision repair involved in interstrand cross-link repair"/>
    <property type="evidence" value="ECO:0007669"/>
    <property type="project" value="TreeGrafter"/>
</dbReference>
<dbReference type="GO" id="GO:0003684">
    <property type="term" value="F:damaged DNA binding"/>
    <property type="evidence" value="ECO:0007669"/>
    <property type="project" value="TreeGrafter"/>
</dbReference>
<dbReference type="Pfam" id="PF02732">
    <property type="entry name" value="ERCC4"/>
    <property type="match status" value="1"/>
</dbReference>
<dbReference type="InterPro" id="IPR011335">
    <property type="entry name" value="Restrct_endonuc-II-like"/>
</dbReference>
<gene>
    <name evidence="9" type="ORF">ENW66_02295</name>
</gene>
<evidence type="ECO:0000259" key="7">
    <source>
        <dbReference type="SMART" id="SM00278"/>
    </source>
</evidence>
<dbReference type="AlphaFoldDB" id="A0A7C3MAS7"/>
<dbReference type="GO" id="GO:0000014">
    <property type="term" value="F:single-stranded DNA endodeoxyribonuclease activity"/>
    <property type="evidence" value="ECO:0007669"/>
    <property type="project" value="TreeGrafter"/>
</dbReference>
<evidence type="ECO:0000256" key="2">
    <source>
        <dbReference type="ARBA" id="ARBA00022759"/>
    </source>
</evidence>
<evidence type="ECO:0000259" key="8">
    <source>
        <dbReference type="SMART" id="SM00891"/>
    </source>
</evidence>
<dbReference type="InterPro" id="IPR010994">
    <property type="entry name" value="RuvA_2-like"/>
</dbReference>
<feature type="domain" description="ERCC4" evidence="8">
    <location>
        <begin position="1"/>
        <end position="84"/>
    </location>
</feature>
<dbReference type="SMART" id="SM00891">
    <property type="entry name" value="ERCC4"/>
    <property type="match status" value="1"/>
</dbReference>
<reference evidence="9" key="1">
    <citation type="journal article" date="2020" name="mSystems">
        <title>Genome- and Community-Level Interaction Insights into Carbon Utilization and Element Cycling Functions of Hydrothermarchaeota in Hydrothermal Sediment.</title>
        <authorList>
            <person name="Zhou Z."/>
            <person name="Liu Y."/>
            <person name="Xu W."/>
            <person name="Pan J."/>
            <person name="Luo Z.H."/>
            <person name="Li M."/>
        </authorList>
    </citation>
    <scope>NUCLEOTIDE SEQUENCE [LARGE SCALE GENOMIC DNA]</scope>
    <source>
        <strain evidence="9">SpSt-87</strain>
    </source>
</reference>